<dbReference type="Pfam" id="PF01521">
    <property type="entry name" value="Fe-S_biosyn"/>
    <property type="match status" value="1"/>
</dbReference>
<protein>
    <recommendedName>
        <fullName evidence="1">Core domain-containing protein</fullName>
    </recommendedName>
</protein>
<dbReference type="InterPro" id="IPR000361">
    <property type="entry name" value="ATAP_core_dom"/>
</dbReference>
<feature type="domain" description="Core" evidence="1">
    <location>
        <begin position="16"/>
        <end position="128"/>
    </location>
</feature>
<comment type="caution">
    <text evidence="2">The sequence shown here is derived from an EMBL/GenBank/DDBJ whole genome shotgun (WGS) entry which is preliminary data.</text>
</comment>
<name>A0A1S8IM57_ENTFC</name>
<evidence type="ECO:0000313" key="2">
    <source>
        <dbReference type="EMBL" id="OOL79917.1"/>
    </source>
</evidence>
<dbReference type="SUPFAM" id="SSF89360">
    <property type="entry name" value="HesB-like domain"/>
    <property type="match status" value="1"/>
</dbReference>
<dbReference type="Gene3D" id="2.60.300.12">
    <property type="entry name" value="HesB-like domain"/>
    <property type="match status" value="1"/>
</dbReference>
<sequence length="139" mass="15910">MLACFCKKKKEGVLVMYLKITEQAQERLQKYIDEGATVILDLDDGVGEYSKMGVCSLDTSFRLLLLDKEQRKNDYKLQLDSDIGDVYIKDYSKMYMDEHMTLSLDPRLGVFTLESPSGSLDSHVQLVDLRPEKFSGIKQ</sequence>
<dbReference type="AlphaFoldDB" id="A0A1S8IM57"/>
<evidence type="ECO:0000313" key="3">
    <source>
        <dbReference type="Proteomes" id="UP000191171"/>
    </source>
</evidence>
<dbReference type="Proteomes" id="UP000191171">
    <property type="component" value="Unassembled WGS sequence"/>
</dbReference>
<evidence type="ECO:0000259" key="1">
    <source>
        <dbReference type="Pfam" id="PF01521"/>
    </source>
</evidence>
<gene>
    <name evidence="2" type="ORF">B1P95_13970</name>
</gene>
<dbReference type="InterPro" id="IPR035903">
    <property type="entry name" value="HesB-like_dom_sf"/>
</dbReference>
<reference evidence="2 3" key="1">
    <citation type="submission" date="2017-02" db="EMBL/GenBank/DDBJ databases">
        <title>Clonality and virulence of isolates of VRE in Hematopoietic Stem Cell Transplanted (HSCT) patients.</title>
        <authorList>
            <person name="Marchi A.P."/>
            <person name="Martins R.C."/>
            <person name="Marie S.K."/>
            <person name="Levin A.S."/>
            <person name="Costa S.F."/>
        </authorList>
    </citation>
    <scope>NUCLEOTIDE SEQUENCE [LARGE SCALE GENOMIC DNA]</scope>
    <source>
        <strain evidence="2 3">LIM1759</strain>
    </source>
</reference>
<organism evidence="2 3">
    <name type="scientific">Enterococcus faecium</name>
    <name type="common">Streptococcus faecium</name>
    <dbReference type="NCBI Taxonomy" id="1352"/>
    <lineage>
        <taxon>Bacteria</taxon>
        <taxon>Bacillati</taxon>
        <taxon>Bacillota</taxon>
        <taxon>Bacilli</taxon>
        <taxon>Lactobacillales</taxon>
        <taxon>Enterococcaceae</taxon>
        <taxon>Enterococcus</taxon>
    </lineage>
</organism>
<dbReference type="EMBL" id="MVGJ01000123">
    <property type="protein sequence ID" value="OOL79917.1"/>
    <property type="molecule type" value="Genomic_DNA"/>
</dbReference>
<accession>A0A1S8IM57</accession>
<proteinExistence type="predicted"/>